<organism evidence="6 7">
    <name type="scientific">Mya arenaria</name>
    <name type="common">Soft-shell clam</name>
    <dbReference type="NCBI Taxonomy" id="6604"/>
    <lineage>
        <taxon>Eukaryota</taxon>
        <taxon>Metazoa</taxon>
        <taxon>Spiralia</taxon>
        <taxon>Lophotrochozoa</taxon>
        <taxon>Mollusca</taxon>
        <taxon>Bivalvia</taxon>
        <taxon>Autobranchia</taxon>
        <taxon>Heteroconchia</taxon>
        <taxon>Euheterodonta</taxon>
        <taxon>Imparidentia</taxon>
        <taxon>Neoheterodontei</taxon>
        <taxon>Myida</taxon>
        <taxon>Myoidea</taxon>
        <taxon>Myidae</taxon>
        <taxon>Mya</taxon>
    </lineage>
</organism>
<dbReference type="Pfam" id="PF11571">
    <property type="entry name" value="Med27"/>
    <property type="match status" value="1"/>
</dbReference>
<keyword evidence="5" id="KW-0539">Nucleus</keyword>
<sequence length="265" mass="29802">MSDNQTETILQAIKLTQRLRSSVAKVFQNLADGCAIEKGTEKKKAEKEVLNKFHESLLSVNNDISELEKTGSALTSLSPVTPNSIYLSIDPAIDKMPVYQQVLQAYKWSNKVSELAGYAANILDTHNKFKRTQTSLQPAKRLKRTPPTGHAYSPNAVETLLSRRTVKIPEMTITPTHPLGSHAVLQISLGRVLRAQVALRGLMIEWVNVRGFTEDNPDESKTWFGRYRTLFSAPCLKCGKHYLNGLPPTWRDLRTSDPYHDVCRQ</sequence>
<keyword evidence="4" id="KW-0804">Transcription</keyword>
<accession>A0ABY7DK79</accession>
<evidence type="ECO:0000256" key="5">
    <source>
        <dbReference type="ARBA" id="ARBA00023242"/>
    </source>
</evidence>
<keyword evidence="3" id="KW-0805">Transcription regulation</keyword>
<evidence type="ECO:0000256" key="4">
    <source>
        <dbReference type="ARBA" id="ARBA00023163"/>
    </source>
</evidence>
<reference evidence="6" key="1">
    <citation type="submission" date="2022-11" db="EMBL/GenBank/DDBJ databases">
        <title>Centuries of genome instability and evolution in soft-shell clam transmissible cancer (bioRxiv).</title>
        <authorList>
            <person name="Hart S.F.M."/>
            <person name="Yonemitsu M.A."/>
            <person name="Giersch R.M."/>
            <person name="Beal B.F."/>
            <person name="Arriagada G."/>
            <person name="Davis B.W."/>
            <person name="Ostrander E.A."/>
            <person name="Goff S.P."/>
            <person name="Metzger M.J."/>
        </authorList>
    </citation>
    <scope>NUCLEOTIDE SEQUENCE</scope>
    <source>
        <strain evidence="6">MELC-2E11</strain>
        <tissue evidence="6">Siphon/mantle</tissue>
    </source>
</reference>
<evidence type="ECO:0000313" key="6">
    <source>
        <dbReference type="EMBL" id="WAQ98099.1"/>
    </source>
</evidence>
<dbReference type="PANTHER" id="PTHR13130">
    <property type="entry name" value="34 KDA TRANSCRIPTIONAL CO-ACTIVATOR-RELATED"/>
    <property type="match status" value="1"/>
</dbReference>
<evidence type="ECO:0000256" key="3">
    <source>
        <dbReference type="ARBA" id="ARBA00023015"/>
    </source>
</evidence>
<comment type="similarity">
    <text evidence="2">Belongs to the Mediator complex subunit 27 family.</text>
</comment>
<evidence type="ECO:0000256" key="1">
    <source>
        <dbReference type="ARBA" id="ARBA00004123"/>
    </source>
</evidence>
<evidence type="ECO:0000256" key="2">
    <source>
        <dbReference type="ARBA" id="ARBA00008048"/>
    </source>
</evidence>
<keyword evidence="7" id="KW-1185">Reference proteome</keyword>
<dbReference type="EMBL" id="CP111014">
    <property type="protein sequence ID" value="WAQ98099.1"/>
    <property type="molecule type" value="Genomic_DNA"/>
</dbReference>
<comment type="subcellular location">
    <subcellularLocation>
        <location evidence="1">Nucleus</location>
    </subcellularLocation>
</comment>
<evidence type="ECO:0000313" key="7">
    <source>
        <dbReference type="Proteomes" id="UP001164746"/>
    </source>
</evidence>
<dbReference type="Proteomes" id="UP001164746">
    <property type="component" value="Chromosome 3"/>
</dbReference>
<dbReference type="PANTHER" id="PTHR13130:SF4">
    <property type="entry name" value="MEDIATOR OF RNA POLYMERASE II TRANSCRIPTION SUBUNIT 27"/>
    <property type="match status" value="1"/>
</dbReference>
<name>A0ABY7DK79_MYAAR</name>
<dbReference type="InterPro" id="IPR021627">
    <property type="entry name" value="Mediator_Med27"/>
</dbReference>
<gene>
    <name evidence="6" type="ORF">MAR_022472</name>
</gene>
<proteinExistence type="inferred from homology"/>
<protein>
    <submittedName>
        <fullName evidence="6">MD27B-like protein</fullName>
    </submittedName>
</protein>